<feature type="active site" description="Charge relay system" evidence="15">
    <location>
        <position position="297"/>
    </location>
</feature>
<keyword evidence="13" id="KW-0865">Zymogen</keyword>
<evidence type="ECO:0000256" key="12">
    <source>
        <dbReference type="ARBA" id="ARBA00023026"/>
    </source>
</evidence>
<dbReference type="KEGG" id="pco:PHACADRAFT_262763"/>
<evidence type="ECO:0000256" key="13">
    <source>
        <dbReference type="ARBA" id="ARBA00023145"/>
    </source>
</evidence>
<keyword evidence="10 15" id="KW-0720">Serine protease</keyword>
<keyword evidence="14" id="KW-0325">Glycoprotein</keyword>
<dbReference type="SUPFAM" id="SSF52743">
    <property type="entry name" value="Subtilisin-like"/>
    <property type="match status" value="1"/>
</dbReference>
<dbReference type="InterPro" id="IPR015366">
    <property type="entry name" value="S53_propep"/>
</dbReference>
<dbReference type="Pfam" id="PF09286">
    <property type="entry name" value="Pro-kuma_activ"/>
    <property type="match status" value="1"/>
</dbReference>
<evidence type="ECO:0000256" key="8">
    <source>
        <dbReference type="ARBA" id="ARBA00022729"/>
    </source>
</evidence>
<comment type="catalytic activity">
    <reaction evidence="1">
        <text>Release of an N-terminal tripeptide from a polypeptide.</text>
        <dbReference type="EC" id="3.4.14.10"/>
    </reaction>
</comment>
<keyword evidence="7 15" id="KW-0479">Metal-binding</keyword>
<dbReference type="InterPro" id="IPR050819">
    <property type="entry name" value="Tripeptidyl-peptidase_I"/>
</dbReference>
<dbReference type="InterPro" id="IPR030400">
    <property type="entry name" value="Sedolisin_dom"/>
</dbReference>
<dbReference type="GO" id="GO:0046872">
    <property type="term" value="F:metal ion binding"/>
    <property type="evidence" value="ECO:0007669"/>
    <property type="project" value="UniProtKB-UniRule"/>
</dbReference>
<dbReference type="EMBL" id="JH930477">
    <property type="protein sequence ID" value="EKM50887.1"/>
    <property type="molecule type" value="Genomic_DNA"/>
</dbReference>
<feature type="binding site" evidence="15">
    <location>
        <position position="558"/>
    </location>
    <ligand>
        <name>Ca(2+)</name>
        <dbReference type="ChEBI" id="CHEBI:29108"/>
    </ligand>
</feature>
<dbReference type="GO" id="GO:0004252">
    <property type="term" value="F:serine-type endopeptidase activity"/>
    <property type="evidence" value="ECO:0007669"/>
    <property type="project" value="UniProtKB-UniRule"/>
</dbReference>
<evidence type="ECO:0000259" key="17">
    <source>
        <dbReference type="PROSITE" id="PS51695"/>
    </source>
</evidence>
<feature type="active site" description="Charge relay system" evidence="15">
    <location>
        <position position="301"/>
    </location>
</feature>
<dbReference type="GO" id="GO:0005576">
    <property type="term" value="C:extracellular region"/>
    <property type="evidence" value="ECO:0007669"/>
    <property type="project" value="UniProtKB-SubCell"/>
</dbReference>
<dbReference type="GeneID" id="18918372"/>
<feature type="domain" description="Peptidase S53" evidence="17">
    <location>
        <begin position="223"/>
        <end position="596"/>
    </location>
</feature>
<evidence type="ECO:0000256" key="7">
    <source>
        <dbReference type="ARBA" id="ARBA00022723"/>
    </source>
</evidence>
<evidence type="ECO:0000256" key="1">
    <source>
        <dbReference type="ARBA" id="ARBA00001910"/>
    </source>
</evidence>
<organism evidence="18 19">
    <name type="scientific">Phanerochaete carnosa (strain HHB-10118-sp)</name>
    <name type="common">White-rot fungus</name>
    <name type="synonym">Peniophora carnosa</name>
    <dbReference type="NCBI Taxonomy" id="650164"/>
    <lineage>
        <taxon>Eukaryota</taxon>
        <taxon>Fungi</taxon>
        <taxon>Dikarya</taxon>
        <taxon>Basidiomycota</taxon>
        <taxon>Agaricomycotina</taxon>
        <taxon>Agaricomycetes</taxon>
        <taxon>Polyporales</taxon>
        <taxon>Phanerochaetaceae</taxon>
        <taxon>Phanerochaete</taxon>
    </lineage>
</organism>
<keyword evidence="5" id="KW-0964">Secreted</keyword>
<evidence type="ECO:0000256" key="10">
    <source>
        <dbReference type="ARBA" id="ARBA00022825"/>
    </source>
</evidence>
<dbReference type="PANTHER" id="PTHR14218">
    <property type="entry name" value="PROTEASE S8 TRIPEPTIDYL PEPTIDASE I CLN2"/>
    <property type="match status" value="1"/>
</dbReference>
<dbReference type="CDD" id="cd11377">
    <property type="entry name" value="Pro-peptidase_S53"/>
    <property type="match status" value="1"/>
</dbReference>
<evidence type="ECO:0000256" key="16">
    <source>
        <dbReference type="SAM" id="SignalP"/>
    </source>
</evidence>
<evidence type="ECO:0000313" key="18">
    <source>
        <dbReference type="EMBL" id="EKM50887.1"/>
    </source>
</evidence>
<name>K5WKV8_PHACS</name>
<dbReference type="GO" id="GO:0006508">
    <property type="term" value="P:proteolysis"/>
    <property type="evidence" value="ECO:0007669"/>
    <property type="project" value="UniProtKB-KW"/>
</dbReference>
<dbReference type="PROSITE" id="PS51695">
    <property type="entry name" value="SEDOLISIN"/>
    <property type="match status" value="1"/>
</dbReference>
<evidence type="ECO:0000256" key="11">
    <source>
        <dbReference type="ARBA" id="ARBA00022837"/>
    </source>
</evidence>
<dbReference type="RefSeq" id="XP_007400054.1">
    <property type="nucleotide sequence ID" value="XM_007399992.1"/>
</dbReference>
<dbReference type="GO" id="GO:0008240">
    <property type="term" value="F:tripeptidyl-peptidase activity"/>
    <property type="evidence" value="ECO:0007669"/>
    <property type="project" value="UniProtKB-EC"/>
</dbReference>
<evidence type="ECO:0000313" key="19">
    <source>
        <dbReference type="Proteomes" id="UP000008370"/>
    </source>
</evidence>
<keyword evidence="12" id="KW-0843">Virulence</keyword>
<dbReference type="SUPFAM" id="SSF54897">
    <property type="entry name" value="Protease propeptides/inhibitors"/>
    <property type="match status" value="1"/>
</dbReference>
<dbReference type="SMART" id="SM00944">
    <property type="entry name" value="Pro-kuma_activ"/>
    <property type="match status" value="1"/>
</dbReference>
<evidence type="ECO:0000256" key="5">
    <source>
        <dbReference type="ARBA" id="ARBA00022525"/>
    </source>
</evidence>
<evidence type="ECO:0000256" key="2">
    <source>
        <dbReference type="ARBA" id="ARBA00002451"/>
    </source>
</evidence>
<dbReference type="AlphaFoldDB" id="K5WKV8"/>
<comment type="subcellular location">
    <subcellularLocation>
        <location evidence="3">Secreted</location>
        <location evidence="3">Extracellular space</location>
    </subcellularLocation>
</comment>
<dbReference type="InParanoid" id="K5WKV8"/>
<keyword evidence="11 15" id="KW-0106">Calcium</keyword>
<reference evidence="18 19" key="1">
    <citation type="journal article" date="2012" name="BMC Genomics">
        <title>Comparative genomics of the white-rot fungi, Phanerochaete carnosa and P. chrysosporium, to elucidate the genetic basis of the distinct wood types they colonize.</title>
        <authorList>
            <person name="Suzuki H."/>
            <person name="MacDonald J."/>
            <person name="Syed K."/>
            <person name="Salamov A."/>
            <person name="Hori C."/>
            <person name="Aerts A."/>
            <person name="Henrissat B."/>
            <person name="Wiebenga A."/>
            <person name="vanKuyk P.A."/>
            <person name="Barry K."/>
            <person name="Lindquist E."/>
            <person name="LaButti K."/>
            <person name="Lapidus A."/>
            <person name="Lucas S."/>
            <person name="Coutinho P."/>
            <person name="Gong Y."/>
            <person name="Samejima M."/>
            <person name="Mahadevan R."/>
            <person name="Abou-Zaid M."/>
            <person name="de Vries R.P."/>
            <person name="Igarashi K."/>
            <person name="Yadav J.S."/>
            <person name="Grigoriev I.V."/>
            <person name="Master E.R."/>
        </authorList>
    </citation>
    <scope>NUCLEOTIDE SEQUENCE [LARGE SCALE GENOMIC DNA]</scope>
    <source>
        <strain evidence="18 19">HHB-10118-sp</strain>
    </source>
</reference>
<dbReference type="PANTHER" id="PTHR14218:SF15">
    <property type="entry name" value="TRIPEPTIDYL-PEPTIDASE 1"/>
    <property type="match status" value="1"/>
</dbReference>
<dbReference type="InterPro" id="IPR036852">
    <property type="entry name" value="Peptidase_S8/S53_dom_sf"/>
</dbReference>
<dbReference type="Gene3D" id="3.40.50.200">
    <property type="entry name" value="Peptidase S8/S53 domain"/>
    <property type="match status" value="1"/>
</dbReference>
<gene>
    <name evidence="18" type="ORF">PHACADRAFT_262763</name>
</gene>
<evidence type="ECO:0000256" key="6">
    <source>
        <dbReference type="ARBA" id="ARBA00022670"/>
    </source>
</evidence>
<keyword evidence="9 15" id="KW-0378">Hydrolase</keyword>
<comment type="cofactor">
    <cofactor evidence="15">
        <name>Ca(2+)</name>
        <dbReference type="ChEBI" id="CHEBI:29108"/>
    </cofactor>
    <text evidence="15">Binds 1 Ca(2+) ion per subunit.</text>
</comment>
<dbReference type="OrthoDB" id="409122at2759"/>
<feature type="binding site" evidence="15">
    <location>
        <position position="557"/>
    </location>
    <ligand>
        <name>Ca(2+)</name>
        <dbReference type="ChEBI" id="CHEBI:29108"/>
    </ligand>
</feature>
<evidence type="ECO:0000256" key="15">
    <source>
        <dbReference type="PROSITE-ProRule" id="PRU01032"/>
    </source>
</evidence>
<feature type="binding site" evidence="15">
    <location>
        <position position="576"/>
    </location>
    <ligand>
        <name>Ca(2+)</name>
        <dbReference type="ChEBI" id="CHEBI:29108"/>
    </ligand>
</feature>
<proteinExistence type="predicted"/>
<keyword evidence="19" id="KW-1185">Reference proteome</keyword>
<dbReference type="FunFam" id="3.40.50.200:FF:000015">
    <property type="entry name" value="Tripeptidyl peptidase A"/>
    <property type="match status" value="1"/>
</dbReference>
<keyword evidence="8 16" id="KW-0732">Signal</keyword>
<feature type="binding site" evidence="15">
    <location>
        <position position="578"/>
    </location>
    <ligand>
        <name>Ca(2+)</name>
        <dbReference type="ChEBI" id="CHEBI:29108"/>
    </ligand>
</feature>
<evidence type="ECO:0000256" key="3">
    <source>
        <dbReference type="ARBA" id="ARBA00004239"/>
    </source>
</evidence>
<dbReference type="HOGENOM" id="CLU_013783_3_0_1"/>
<sequence length="596" mass="63729">MRYSSIWTALVLAASAVAVPSPKTSLRVKESIAAPRGWVKRDVAPRDLRINLRIALPQSNFPLLEQHLYEVSDPSHERYGAHLSQAEVNELIAPRPESVENVKAWLAAHGIHQEDLSHSPAGDWIKVTIPVGLAEEMLDAKYHIWEHSDGDTLVRTTSYSVPEHLHEHVELIQPTTLFSRFRGMKTTSHFVQNKAPSAATTDAPAINVPSASNGQVDASCNNTITVTCLKELYNAVGYTPLANTGNHIAVTGYLDQFANFEDLQLFFADQVPAAVNSSFNVISVNGGQNNQSEPGGEANLDTQFGFGISHPIPATFYTTGGSPPFIPDIGTPTDTNEPYLDWVDFVLSQPNLPQTISTSYGDDEQTVPFSFAQRVCNSFAQLGARGVTLTFSSGDSGVGDGDPDPATQECFSNDGLNRTEFLPAFPASCPFVTTVGGTVNVPETAIFFSGGGFSNFFAQPSYQSAQVEAYLAALAPGTFAGLFNRSGRAYPDVAAQADNFLIFFEGQPTDIAGTSCAAPTFAGFVSLLNDARIRAGMPSLGFLNPLIYSLKGAGFNDITTGNNPGCGTPGFNATEGWDPVTGLGTLNFGELKGLIV</sequence>
<comment type="function">
    <text evidence="2">Secreted tripeptidyl-peptidase which degrades proteins at acidic pHs and is involved in virulence.</text>
</comment>
<dbReference type="CDD" id="cd04056">
    <property type="entry name" value="Peptidases_S53"/>
    <property type="match status" value="1"/>
</dbReference>
<feature type="active site" description="Charge relay system" evidence="15">
    <location>
        <position position="515"/>
    </location>
</feature>
<dbReference type="STRING" id="650164.K5WKV8"/>
<evidence type="ECO:0000256" key="4">
    <source>
        <dbReference type="ARBA" id="ARBA00012462"/>
    </source>
</evidence>
<keyword evidence="6 15" id="KW-0645">Protease</keyword>
<feature type="signal peptide" evidence="16">
    <location>
        <begin position="1"/>
        <end position="18"/>
    </location>
</feature>
<dbReference type="Proteomes" id="UP000008370">
    <property type="component" value="Unassembled WGS sequence"/>
</dbReference>
<evidence type="ECO:0000256" key="9">
    <source>
        <dbReference type="ARBA" id="ARBA00022801"/>
    </source>
</evidence>
<evidence type="ECO:0000256" key="14">
    <source>
        <dbReference type="ARBA" id="ARBA00023180"/>
    </source>
</evidence>
<feature type="chain" id="PRO_5003890735" description="tripeptidyl-peptidase II" evidence="16">
    <location>
        <begin position="19"/>
        <end position="596"/>
    </location>
</feature>
<dbReference type="EC" id="3.4.14.10" evidence="4"/>
<accession>K5WKV8</accession>
<protein>
    <recommendedName>
        <fullName evidence="4">tripeptidyl-peptidase II</fullName>
        <ecNumber evidence="4">3.4.14.10</ecNumber>
    </recommendedName>
</protein>
<dbReference type="MEROPS" id="S53.010"/>